<organism evidence="2 3">
    <name type="scientific">Streptomyces rhizosphaericus</name>
    <dbReference type="NCBI Taxonomy" id="114699"/>
    <lineage>
        <taxon>Bacteria</taxon>
        <taxon>Bacillati</taxon>
        <taxon>Actinomycetota</taxon>
        <taxon>Actinomycetes</taxon>
        <taxon>Kitasatosporales</taxon>
        <taxon>Streptomycetaceae</taxon>
        <taxon>Streptomyces</taxon>
        <taxon>Streptomyces violaceusniger group</taxon>
    </lineage>
</organism>
<protein>
    <recommendedName>
        <fullName evidence="4">4Fe-4S Wbl-type domain-containing protein</fullName>
    </recommendedName>
</protein>
<evidence type="ECO:0000256" key="1">
    <source>
        <dbReference type="SAM" id="MobiDB-lite"/>
    </source>
</evidence>
<evidence type="ECO:0008006" key="4">
    <source>
        <dbReference type="Google" id="ProtNLM"/>
    </source>
</evidence>
<accession>A0ABN1R140</accession>
<comment type="caution">
    <text evidence="2">The sequence shown here is derived from an EMBL/GenBank/DDBJ whole genome shotgun (WGS) entry which is preliminary data.</text>
</comment>
<gene>
    <name evidence="2" type="ORF">GCM10009575_073470</name>
</gene>
<reference evidence="2 3" key="1">
    <citation type="journal article" date="2019" name="Int. J. Syst. Evol. Microbiol.">
        <title>The Global Catalogue of Microorganisms (GCM) 10K type strain sequencing project: providing services to taxonomists for standard genome sequencing and annotation.</title>
        <authorList>
            <consortium name="The Broad Institute Genomics Platform"/>
            <consortium name="The Broad Institute Genome Sequencing Center for Infectious Disease"/>
            <person name="Wu L."/>
            <person name="Ma J."/>
        </authorList>
    </citation>
    <scope>NUCLEOTIDE SEQUENCE [LARGE SCALE GENOMIC DNA]</scope>
    <source>
        <strain evidence="2 3">JCM 11444</strain>
    </source>
</reference>
<keyword evidence="3" id="KW-1185">Reference proteome</keyword>
<name>A0ABN1R140_9ACTN</name>
<sequence>MTAPEHTTEETKDPFADEAWRTAIEHAAGCLSCRTPGAECETGEGLLRAYEEATRRARSGRAFSTDAQAPAPRR</sequence>
<dbReference type="EMBL" id="BAAAID010000066">
    <property type="protein sequence ID" value="GAA0950355.1"/>
    <property type="molecule type" value="Genomic_DNA"/>
</dbReference>
<feature type="region of interest" description="Disordered" evidence="1">
    <location>
        <begin position="54"/>
        <end position="74"/>
    </location>
</feature>
<evidence type="ECO:0000313" key="2">
    <source>
        <dbReference type="EMBL" id="GAA0950355.1"/>
    </source>
</evidence>
<evidence type="ECO:0000313" key="3">
    <source>
        <dbReference type="Proteomes" id="UP001500418"/>
    </source>
</evidence>
<dbReference type="Proteomes" id="UP001500418">
    <property type="component" value="Unassembled WGS sequence"/>
</dbReference>
<proteinExistence type="predicted"/>